<dbReference type="InterPro" id="IPR013525">
    <property type="entry name" value="ABC2_TM"/>
</dbReference>
<feature type="transmembrane region" description="Helical" evidence="6">
    <location>
        <begin position="254"/>
        <end position="272"/>
    </location>
</feature>
<comment type="caution">
    <text evidence="9">The sequence shown here is derived from an EMBL/GenBank/DDBJ whole genome shotgun (WGS) entry which is preliminary data.</text>
</comment>
<evidence type="ECO:0000256" key="4">
    <source>
        <dbReference type="ARBA" id="ARBA00023136"/>
    </source>
</evidence>
<feature type="transmembrane region" description="Helical" evidence="6">
    <location>
        <begin position="196"/>
        <end position="216"/>
    </location>
</feature>
<keyword evidence="3 6" id="KW-1133">Transmembrane helix</keyword>
<dbReference type="PROSITE" id="PS51012">
    <property type="entry name" value="ABC_TM2"/>
    <property type="match status" value="1"/>
</dbReference>
<dbReference type="InterPro" id="IPR051784">
    <property type="entry name" value="Nod_factor_ABC_transporter"/>
</dbReference>
<name>A0A5M7CET1_SACHI</name>
<evidence type="ECO:0000313" key="9">
    <source>
        <dbReference type="EMBL" id="KAA5838231.1"/>
    </source>
</evidence>
<keyword evidence="10" id="KW-1185">Reference proteome</keyword>
<evidence type="ECO:0000256" key="3">
    <source>
        <dbReference type="ARBA" id="ARBA00022989"/>
    </source>
</evidence>
<dbReference type="InterPro" id="IPR047817">
    <property type="entry name" value="ABC2_TM_bact-type"/>
</dbReference>
<protein>
    <recommendedName>
        <fullName evidence="6">Transport permease protein</fullName>
    </recommendedName>
</protein>
<feature type="transmembrane region" description="Helical" evidence="6">
    <location>
        <begin position="139"/>
        <end position="158"/>
    </location>
</feature>
<evidence type="ECO:0000313" key="10">
    <source>
        <dbReference type="Proteomes" id="UP000323946"/>
    </source>
</evidence>
<dbReference type="GO" id="GO:0046677">
    <property type="term" value="P:response to antibiotic"/>
    <property type="evidence" value="ECO:0007669"/>
    <property type="project" value="UniProtKB-KW"/>
</dbReference>
<feature type="domain" description="ABC transmembrane type-2" evidence="8">
    <location>
        <begin position="54"/>
        <end position="279"/>
    </location>
</feature>
<gene>
    <name evidence="9" type="ORF">F1721_01935</name>
</gene>
<evidence type="ECO:0000256" key="5">
    <source>
        <dbReference type="ARBA" id="ARBA00023251"/>
    </source>
</evidence>
<dbReference type="PANTHER" id="PTHR43229:SF2">
    <property type="entry name" value="NODULATION PROTEIN J"/>
    <property type="match status" value="1"/>
</dbReference>
<feature type="compositionally biased region" description="Polar residues" evidence="7">
    <location>
        <begin position="10"/>
        <end position="19"/>
    </location>
</feature>
<dbReference type="OrthoDB" id="9255971at2"/>
<feature type="transmembrane region" description="Helical" evidence="6">
    <location>
        <begin position="164"/>
        <end position="189"/>
    </location>
</feature>
<dbReference type="RefSeq" id="WP_150064737.1">
    <property type="nucleotide sequence ID" value="NZ_VWPH01000001.1"/>
</dbReference>
<organism evidence="9 10">
    <name type="scientific">Saccharopolyspora hirsuta</name>
    <dbReference type="NCBI Taxonomy" id="1837"/>
    <lineage>
        <taxon>Bacteria</taxon>
        <taxon>Bacillati</taxon>
        <taxon>Actinomycetota</taxon>
        <taxon>Actinomycetes</taxon>
        <taxon>Pseudonocardiales</taxon>
        <taxon>Pseudonocardiaceae</taxon>
        <taxon>Saccharopolyspora</taxon>
    </lineage>
</organism>
<keyword evidence="2 6" id="KW-0812">Transmembrane</keyword>
<dbReference type="GO" id="GO:0140359">
    <property type="term" value="F:ABC-type transporter activity"/>
    <property type="evidence" value="ECO:0007669"/>
    <property type="project" value="InterPro"/>
</dbReference>
<dbReference type="AlphaFoldDB" id="A0A5M7CET1"/>
<evidence type="ECO:0000256" key="7">
    <source>
        <dbReference type="SAM" id="MobiDB-lite"/>
    </source>
</evidence>
<evidence type="ECO:0000259" key="8">
    <source>
        <dbReference type="PROSITE" id="PS51012"/>
    </source>
</evidence>
<dbReference type="Proteomes" id="UP000323946">
    <property type="component" value="Unassembled WGS sequence"/>
</dbReference>
<feature type="transmembrane region" description="Helical" evidence="6">
    <location>
        <begin position="54"/>
        <end position="75"/>
    </location>
</feature>
<dbReference type="PIRSF" id="PIRSF006648">
    <property type="entry name" value="DrrB"/>
    <property type="match status" value="1"/>
</dbReference>
<dbReference type="PRINTS" id="PR00164">
    <property type="entry name" value="ABC2TRNSPORT"/>
</dbReference>
<feature type="transmembrane region" description="Helical" evidence="6">
    <location>
        <begin position="87"/>
        <end position="110"/>
    </location>
</feature>
<sequence length="280" mass="29687">MQPSHKKPQNARTTPNATTTEKRGEAEPEAGPHFFRDTATVFQREITPALREPATILLSMAQPLLFLFLFGPLLAGTSGFGSSPWQWFVPGILVMMCLFGPMMAGYNLLVELGSGSHERMLVTPLSRSAMLVGRTLKEFALLLVQAALLIALSVPLGFQLHPVGVLAGLALLLVFGVGLGSLSYLVAIASHPGGELFYAITQLALFPLMLLSGVLLPMDFGPAWLQVVARINPVSHIADAERALFSGQLLDPSVLAGGLAAVAIAAVGLLLGTRAMKRGI</sequence>
<keyword evidence="6" id="KW-1003">Cell membrane</keyword>
<dbReference type="Pfam" id="PF01061">
    <property type="entry name" value="ABC2_membrane"/>
    <property type="match status" value="1"/>
</dbReference>
<keyword evidence="6" id="KW-0813">Transport</keyword>
<accession>A0A5M7CET1</accession>
<dbReference type="EMBL" id="VWPH01000001">
    <property type="protein sequence ID" value="KAA5838231.1"/>
    <property type="molecule type" value="Genomic_DNA"/>
</dbReference>
<keyword evidence="4 6" id="KW-0472">Membrane</keyword>
<evidence type="ECO:0000256" key="6">
    <source>
        <dbReference type="RuleBase" id="RU361157"/>
    </source>
</evidence>
<dbReference type="PANTHER" id="PTHR43229">
    <property type="entry name" value="NODULATION PROTEIN J"/>
    <property type="match status" value="1"/>
</dbReference>
<feature type="region of interest" description="Disordered" evidence="7">
    <location>
        <begin position="1"/>
        <end position="31"/>
    </location>
</feature>
<evidence type="ECO:0000256" key="1">
    <source>
        <dbReference type="ARBA" id="ARBA00004141"/>
    </source>
</evidence>
<dbReference type="InterPro" id="IPR000412">
    <property type="entry name" value="ABC_2_transport"/>
</dbReference>
<evidence type="ECO:0000256" key="2">
    <source>
        <dbReference type="ARBA" id="ARBA00022692"/>
    </source>
</evidence>
<dbReference type="GO" id="GO:0043190">
    <property type="term" value="C:ATP-binding cassette (ABC) transporter complex"/>
    <property type="evidence" value="ECO:0007669"/>
    <property type="project" value="InterPro"/>
</dbReference>
<proteinExistence type="inferred from homology"/>
<comment type="subcellular location">
    <subcellularLocation>
        <location evidence="6">Cell membrane</location>
        <topology evidence="6">Multi-pass membrane protein</topology>
    </subcellularLocation>
    <subcellularLocation>
        <location evidence="1">Membrane</location>
        <topology evidence="1">Multi-pass membrane protein</topology>
    </subcellularLocation>
</comment>
<keyword evidence="5" id="KW-0046">Antibiotic resistance</keyword>
<comment type="similarity">
    <text evidence="6">Belongs to the ABC-2 integral membrane protein family.</text>
</comment>
<reference evidence="9 10" key="1">
    <citation type="submission" date="2019-09" db="EMBL/GenBank/DDBJ databases">
        <title>Draft genome sequence of the thermophilic Saccharopolyspora hirsuta VKM Ac-666T.</title>
        <authorList>
            <person name="Lobastova T.G."/>
            <person name="Fokina V."/>
            <person name="Bragin E.Y."/>
            <person name="Shtratnikova V.Y."/>
            <person name="Starodumova I.P."/>
            <person name="Tarlachkov S.V."/>
            <person name="Donova M.V."/>
        </authorList>
    </citation>
    <scope>NUCLEOTIDE SEQUENCE [LARGE SCALE GENOMIC DNA]</scope>
    <source>
        <strain evidence="9 10">VKM Ac-666</strain>
    </source>
</reference>
<dbReference type="SMR" id="A0A5M7CET1"/>